<protein>
    <submittedName>
        <fullName evidence="9">Fucose 4-O-acetylase and related acetyltransferases</fullName>
    </submittedName>
</protein>
<accession>A0A378NUM7</accession>
<evidence type="ECO:0000256" key="5">
    <source>
        <dbReference type="ARBA" id="ARBA00022989"/>
    </source>
</evidence>
<feature type="domain" description="Acyltransferase 3" evidence="8">
    <location>
        <begin position="5"/>
        <end position="342"/>
    </location>
</feature>
<evidence type="ECO:0000256" key="7">
    <source>
        <dbReference type="SAM" id="Phobius"/>
    </source>
</evidence>
<feature type="transmembrane region" description="Helical" evidence="7">
    <location>
        <begin position="52"/>
        <end position="75"/>
    </location>
</feature>
<feature type="transmembrane region" description="Helical" evidence="7">
    <location>
        <begin position="321"/>
        <end position="341"/>
    </location>
</feature>
<evidence type="ECO:0000256" key="4">
    <source>
        <dbReference type="ARBA" id="ARBA00022692"/>
    </source>
</evidence>
<dbReference type="GO" id="GO:0009246">
    <property type="term" value="P:enterobacterial common antigen biosynthetic process"/>
    <property type="evidence" value="ECO:0007669"/>
    <property type="project" value="TreeGrafter"/>
</dbReference>
<evidence type="ECO:0000256" key="2">
    <source>
        <dbReference type="ARBA" id="ARBA00007400"/>
    </source>
</evidence>
<feature type="transmembrane region" description="Helical" evidence="7">
    <location>
        <begin position="131"/>
        <end position="159"/>
    </location>
</feature>
<evidence type="ECO:0000256" key="3">
    <source>
        <dbReference type="ARBA" id="ARBA00022475"/>
    </source>
</evidence>
<keyword evidence="9" id="KW-0808">Transferase</keyword>
<dbReference type="GO" id="GO:0005886">
    <property type="term" value="C:plasma membrane"/>
    <property type="evidence" value="ECO:0007669"/>
    <property type="project" value="UniProtKB-SubCell"/>
</dbReference>
<dbReference type="PANTHER" id="PTHR40074">
    <property type="entry name" value="O-ACETYLTRANSFERASE WECH"/>
    <property type="match status" value="1"/>
</dbReference>
<feature type="transmembrane region" description="Helical" evidence="7">
    <location>
        <begin position="253"/>
        <end position="273"/>
    </location>
</feature>
<dbReference type="Pfam" id="PF01757">
    <property type="entry name" value="Acyl_transf_3"/>
    <property type="match status" value="1"/>
</dbReference>
<evidence type="ECO:0000259" key="8">
    <source>
        <dbReference type="Pfam" id="PF01757"/>
    </source>
</evidence>
<feature type="transmembrane region" description="Helical" evidence="7">
    <location>
        <begin position="221"/>
        <end position="241"/>
    </location>
</feature>
<feature type="transmembrane region" description="Helical" evidence="7">
    <location>
        <begin position="95"/>
        <end position="111"/>
    </location>
</feature>
<dbReference type="AlphaFoldDB" id="A0A378NUM7"/>
<keyword evidence="5 7" id="KW-1133">Transmembrane helix</keyword>
<keyword evidence="3" id="KW-1003">Cell membrane</keyword>
<dbReference type="EMBL" id="UGPP01000001">
    <property type="protein sequence ID" value="STY72092.1"/>
    <property type="molecule type" value="Genomic_DNA"/>
</dbReference>
<dbReference type="InterPro" id="IPR002656">
    <property type="entry name" value="Acyl_transf_3_dom"/>
</dbReference>
<evidence type="ECO:0000313" key="10">
    <source>
        <dbReference type="Proteomes" id="UP000255234"/>
    </source>
</evidence>
<dbReference type="Proteomes" id="UP000255234">
    <property type="component" value="Unassembled WGS sequence"/>
</dbReference>
<feature type="transmembrane region" description="Helical" evidence="7">
    <location>
        <begin position="12"/>
        <end position="32"/>
    </location>
</feature>
<evidence type="ECO:0000256" key="1">
    <source>
        <dbReference type="ARBA" id="ARBA00004651"/>
    </source>
</evidence>
<keyword evidence="6 7" id="KW-0472">Membrane</keyword>
<keyword evidence="4 7" id="KW-0812">Transmembrane</keyword>
<evidence type="ECO:0000313" key="9">
    <source>
        <dbReference type="EMBL" id="STY72092.1"/>
    </source>
</evidence>
<proteinExistence type="inferred from homology"/>
<comment type="subcellular location">
    <subcellularLocation>
        <location evidence="1">Cell membrane</location>
        <topology evidence="1">Multi-pass membrane protein</topology>
    </subcellularLocation>
</comment>
<evidence type="ECO:0000256" key="6">
    <source>
        <dbReference type="ARBA" id="ARBA00023136"/>
    </source>
</evidence>
<organism evidence="9 10">
    <name type="scientific">Megamonas hypermegale</name>
    <dbReference type="NCBI Taxonomy" id="158847"/>
    <lineage>
        <taxon>Bacteria</taxon>
        <taxon>Bacillati</taxon>
        <taxon>Bacillota</taxon>
        <taxon>Negativicutes</taxon>
        <taxon>Selenomonadales</taxon>
        <taxon>Selenomonadaceae</taxon>
        <taxon>Megamonas</taxon>
    </lineage>
</organism>
<name>A0A378NUM7_9FIRM</name>
<gene>
    <name evidence="9" type="ORF">NCTC10571_02282</name>
</gene>
<sequence length="354" mass="41620">MQKIKEYDSLRIWATFLVIIGHCGYYTIITNYGGIDYTPLYYNFKEPIVHHILSLIVAFIYSFHMPLFIGLAGAVFRYTTKGRNTELLSFIKSKIYRLIIPFIIVSIFYSIPIKFFSGYYDESNNLFYDVFLGQICLLGNSHLWFLITLFCDFVIIYIIEKNFSGKNKIKLCLFFCLWAIFTKIYIPIVSSVLSYLLWFYLGYIFEDERNELNKFILDYKNFLPILIIVMICLFTLNIIINRDTIILKSIHKIIVFVLVLLGCYISYAVSLIFSRKNIYNKDFIKNLSITSFGLYLYSDPLNYLFLYIISNVNSTLFSTELGSLIIFFIRLIGTFILAYIITDILKKLKIKYIC</sequence>
<feature type="transmembrane region" description="Helical" evidence="7">
    <location>
        <begin position="171"/>
        <end position="201"/>
    </location>
</feature>
<dbReference type="RefSeq" id="WP_115152169.1">
    <property type="nucleotide sequence ID" value="NZ_UGPP01000001.1"/>
</dbReference>
<comment type="similarity">
    <text evidence="2">Belongs to the acyltransferase 3 family.</text>
</comment>
<reference evidence="9 10" key="1">
    <citation type="submission" date="2018-06" db="EMBL/GenBank/DDBJ databases">
        <authorList>
            <consortium name="Pathogen Informatics"/>
            <person name="Doyle S."/>
        </authorList>
    </citation>
    <scope>NUCLEOTIDE SEQUENCE [LARGE SCALE GENOMIC DNA]</scope>
    <source>
        <strain evidence="9 10">NCTC10571</strain>
    </source>
</reference>
<dbReference type="GO" id="GO:0016413">
    <property type="term" value="F:O-acetyltransferase activity"/>
    <property type="evidence" value="ECO:0007669"/>
    <property type="project" value="TreeGrafter"/>
</dbReference>
<dbReference type="PANTHER" id="PTHR40074:SF2">
    <property type="entry name" value="O-ACETYLTRANSFERASE WECH"/>
    <property type="match status" value="1"/>
</dbReference>